<protein>
    <submittedName>
        <fullName evidence="1">Uncharacterized protein</fullName>
    </submittedName>
</protein>
<organism evidence="1 2">
    <name type="scientific">Symmachiella macrocystis</name>
    <dbReference type="NCBI Taxonomy" id="2527985"/>
    <lineage>
        <taxon>Bacteria</taxon>
        <taxon>Pseudomonadati</taxon>
        <taxon>Planctomycetota</taxon>
        <taxon>Planctomycetia</taxon>
        <taxon>Planctomycetales</taxon>
        <taxon>Planctomycetaceae</taxon>
        <taxon>Symmachiella</taxon>
    </lineage>
</organism>
<dbReference type="Proteomes" id="UP000320735">
    <property type="component" value="Unassembled WGS sequence"/>
</dbReference>
<gene>
    <name evidence="1" type="ORF">CA54_09440</name>
</gene>
<evidence type="ECO:0000313" key="1">
    <source>
        <dbReference type="EMBL" id="TWU12126.1"/>
    </source>
</evidence>
<comment type="caution">
    <text evidence="1">The sequence shown here is derived from an EMBL/GenBank/DDBJ whole genome shotgun (WGS) entry which is preliminary data.</text>
</comment>
<dbReference type="EMBL" id="SJPP01000001">
    <property type="protein sequence ID" value="TWU12126.1"/>
    <property type="molecule type" value="Genomic_DNA"/>
</dbReference>
<dbReference type="AlphaFoldDB" id="A0A5C6BL86"/>
<name>A0A5C6BL86_9PLAN</name>
<accession>A0A5C6BL86</accession>
<proteinExistence type="predicted"/>
<sequence>MRMPRIKAQIGVRSVSLSNQAIIEFINRLRAMLTEVSVPSIKAKLTSLKTLKGLN</sequence>
<evidence type="ECO:0000313" key="2">
    <source>
        <dbReference type="Proteomes" id="UP000320735"/>
    </source>
</evidence>
<reference evidence="1 2" key="1">
    <citation type="submission" date="2019-02" db="EMBL/GenBank/DDBJ databases">
        <title>Deep-cultivation of Planctomycetes and their phenomic and genomic characterization uncovers novel biology.</title>
        <authorList>
            <person name="Wiegand S."/>
            <person name="Jogler M."/>
            <person name="Boedeker C."/>
            <person name="Pinto D."/>
            <person name="Vollmers J."/>
            <person name="Rivas-Marin E."/>
            <person name="Kohn T."/>
            <person name="Peeters S.H."/>
            <person name="Heuer A."/>
            <person name="Rast P."/>
            <person name="Oberbeckmann S."/>
            <person name="Bunk B."/>
            <person name="Jeske O."/>
            <person name="Meyerdierks A."/>
            <person name="Storesund J.E."/>
            <person name="Kallscheuer N."/>
            <person name="Luecker S."/>
            <person name="Lage O.M."/>
            <person name="Pohl T."/>
            <person name="Merkel B.J."/>
            <person name="Hornburger P."/>
            <person name="Mueller R.-W."/>
            <person name="Bruemmer F."/>
            <person name="Labrenz M."/>
            <person name="Spormann A.M."/>
            <person name="Op Den Camp H."/>
            <person name="Overmann J."/>
            <person name="Amann R."/>
            <person name="Jetten M.S.M."/>
            <person name="Mascher T."/>
            <person name="Medema M.H."/>
            <person name="Devos D.P."/>
            <person name="Kaster A.-K."/>
            <person name="Ovreas L."/>
            <person name="Rohde M."/>
            <person name="Galperin M.Y."/>
            <person name="Jogler C."/>
        </authorList>
    </citation>
    <scope>NUCLEOTIDE SEQUENCE [LARGE SCALE GENOMIC DNA]</scope>
    <source>
        <strain evidence="1 2">CA54</strain>
    </source>
</reference>
<keyword evidence="2" id="KW-1185">Reference proteome</keyword>